<dbReference type="OrthoDB" id="8221452at2"/>
<evidence type="ECO:0000256" key="4">
    <source>
        <dbReference type="ARBA" id="ARBA00023136"/>
    </source>
</evidence>
<keyword evidence="4 5" id="KW-0472">Membrane</keyword>
<dbReference type="NCBIfam" id="NF037959">
    <property type="entry name" value="MFS_SpdSyn"/>
    <property type="match status" value="1"/>
</dbReference>
<keyword evidence="8" id="KW-1185">Reference proteome</keyword>
<proteinExistence type="predicted"/>
<gene>
    <name evidence="7" type="ORF">BDE40_3575</name>
</gene>
<dbReference type="GO" id="GO:0010487">
    <property type="term" value="F:thermospermine synthase activity"/>
    <property type="evidence" value="ECO:0007669"/>
    <property type="project" value="TreeGrafter"/>
</dbReference>
<evidence type="ECO:0000256" key="5">
    <source>
        <dbReference type="SAM" id="Phobius"/>
    </source>
</evidence>
<dbReference type="Gene3D" id="3.40.50.150">
    <property type="entry name" value="Vaccinia Virus protein VP39"/>
    <property type="match status" value="1"/>
</dbReference>
<dbReference type="CDD" id="cd02440">
    <property type="entry name" value="AdoMet_MTases"/>
    <property type="match status" value="1"/>
</dbReference>
<keyword evidence="2 5" id="KW-1133">Transmembrane helix</keyword>
<dbReference type="Pfam" id="PF01564">
    <property type="entry name" value="Spermine_synth"/>
    <property type="match status" value="1"/>
</dbReference>
<dbReference type="PANTHER" id="PTHR43317">
    <property type="entry name" value="THERMOSPERMINE SYNTHASE ACAULIS5"/>
    <property type="match status" value="1"/>
</dbReference>
<evidence type="ECO:0000259" key="6">
    <source>
        <dbReference type="PROSITE" id="PS50850"/>
    </source>
</evidence>
<dbReference type="GO" id="GO:0006596">
    <property type="term" value="P:polyamine biosynthetic process"/>
    <property type="evidence" value="ECO:0007669"/>
    <property type="project" value="UniProtKB-KW"/>
</dbReference>
<reference evidence="7 8" key="1">
    <citation type="submission" date="2019-03" db="EMBL/GenBank/DDBJ databases">
        <title>Genomic Encyclopedia of Archaeal and Bacterial Type Strains, Phase II (KMG-II): from individual species to whole genera.</title>
        <authorList>
            <person name="Goeker M."/>
        </authorList>
    </citation>
    <scope>NUCLEOTIDE SEQUENCE [LARGE SCALE GENOMIC DNA]</scope>
    <source>
        <strain evidence="7 8">DSM 29467</strain>
    </source>
</reference>
<evidence type="ECO:0000313" key="8">
    <source>
        <dbReference type="Proteomes" id="UP000294563"/>
    </source>
</evidence>
<sequence length="469" mass="49724">MRFWETVGLILVLSAVGLTYEIAAGRVLAPFFGTSLVTWTTVIATVLAGFSFGSALGGLIAERERDVAAQLVRRALIATALLMALSPMILSMLYGLGARGTGGMILSVIVAFFPASVLVSFPSPYLAKLAVEARPGREGSSLGIVLAAGSLGAILGAVLAGFVALPIVGSALTFAGCGAVALMCVSFVRGGPQSILEIIAPAGLIIALSFANGSVCRYESGLSCIDVGYRDGELHLFSDRIAQAAERINSDNTPSQEDPLVLNYTQMLWARMSHDLPTSANVLFVGGGGYTLPSQLLSMRPNARAVAVEIDPLVTAVVQENFPWAASVIKDNRRLEIVHADGRRYINETERQFDAVVMDAFSSGSVPAHLVTLETYQRLREIVTGPVYVNLIDEPNGQLVRGTHAILTQLYPYVTAVVGPVSARGYANFILTASPTPLAPLDRLPADFMVTTLAASSPFTDDRGWIGHR</sequence>
<dbReference type="PROSITE" id="PS50850">
    <property type="entry name" value="MFS"/>
    <property type="match status" value="1"/>
</dbReference>
<accession>A0A4R7LB78</accession>
<evidence type="ECO:0000256" key="2">
    <source>
        <dbReference type="ARBA" id="ARBA00022989"/>
    </source>
</evidence>
<evidence type="ECO:0000256" key="1">
    <source>
        <dbReference type="ARBA" id="ARBA00022692"/>
    </source>
</evidence>
<feature type="transmembrane region" description="Helical" evidence="5">
    <location>
        <begin position="71"/>
        <end position="96"/>
    </location>
</feature>
<dbReference type="AlphaFoldDB" id="A0A4R7LB78"/>
<feature type="domain" description="Major facilitator superfamily (MFS) profile" evidence="6">
    <location>
        <begin position="1"/>
        <end position="193"/>
    </location>
</feature>
<evidence type="ECO:0000313" key="7">
    <source>
        <dbReference type="EMBL" id="TDT72723.1"/>
    </source>
</evidence>
<feature type="transmembrane region" description="Helical" evidence="5">
    <location>
        <begin position="102"/>
        <end position="121"/>
    </location>
</feature>
<comment type="caution">
    <text evidence="7">The sequence shown here is derived from an EMBL/GenBank/DDBJ whole genome shotgun (WGS) entry which is preliminary data.</text>
</comment>
<dbReference type="InterPro" id="IPR029063">
    <property type="entry name" value="SAM-dependent_MTases_sf"/>
</dbReference>
<dbReference type="InterPro" id="IPR036259">
    <property type="entry name" value="MFS_trans_sf"/>
</dbReference>
<feature type="transmembrane region" description="Helical" evidence="5">
    <location>
        <begin position="39"/>
        <end position="59"/>
    </location>
</feature>
<keyword evidence="3" id="KW-0620">Polyamine biosynthesis</keyword>
<protein>
    <submittedName>
        <fullName evidence="7">Spermine/spermidine synthase</fullName>
    </submittedName>
</protein>
<dbReference type="EMBL" id="SOBH01000005">
    <property type="protein sequence ID" value="TDT72723.1"/>
    <property type="molecule type" value="Genomic_DNA"/>
</dbReference>
<dbReference type="GO" id="GO:0022857">
    <property type="term" value="F:transmembrane transporter activity"/>
    <property type="evidence" value="ECO:0007669"/>
    <property type="project" value="InterPro"/>
</dbReference>
<keyword evidence="1 5" id="KW-0812">Transmembrane</keyword>
<evidence type="ECO:0000256" key="3">
    <source>
        <dbReference type="ARBA" id="ARBA00023115"/>
    </source>
</evidence>
<dbReference type="InterPro" id="IPR020846">
    <property type="entry name" value="MFS_dom"/>
</dbReference>
<feature type="transmembrane region" description="Helical" evidence="5">
    <location>
        <begin position="142"/>
        <end position="165"/>
    </location>
</feature>
<dbReference type="RefSeq" id="WP_134016830.1">
    <property type="nucleotide sequence ID" value="NZ_SOBH01000005.1"/>
</dbReference>
<name>A0A4R7LB78_9RHOB</name>
<dbReference type="SUPFAM" id="SSF103473">
    <property type="entry name" value="MFS general substrate transporter"/>
    <property type="match status" value="1"/>
</dbReference>
<organism evidence="7 8">
    <name type="scientific">Litoreibacter halocynthiae</name>
    <dbReference type="NCBI Taxonomy" id="1242689"/>
    <lineage>
        <taxon>Bacteria</taxon>
        <taxon>Pseudomonadati</taxon>
        <taxon>Pseudomonadota</taxon>
        <taxon>Alphaproteobacteria</taxon>
        <taxon>Rhodobacterales</taxon>
        <taxon>Roseobacteraceae</taxon>
        <taxon>Litoreibacter</taxon>
    </lineage>
</organism>
<dbReference type="PANTHER" id="PTHR43317:SF1">
    <property type="entry name" value="THERMOSPERMINE SYNTHASE ACAULIS5"/>
    <property type="match status" value="1"/>
</dbReference>
<dbReference type="Proteomes" id="UP000294563">
    <property type="component" value="Unassembled WGS sequence"/>
</dbReference>
<dbReference type="SUPFAM" id="SSF53335">
    <property type="entry name" value="S-adenosyl-L-methionine-dependent methyltransferases"/>
    <property type="match status" value="1"/>
</dbReference>